<dbReference type="InterPro" id="IPR007462">
    <property type="entry name" value="COV1-like"/>
</dbReference>
<keyword evidence="3" id="KW-1185">Reference proteome</keyword>
<dbReference type="Pfam" id="PF04367">
    <property type="entry name" value="DUF502"/>
    <property type="match status" value="1"/>
</dbReference>
<evidence type="ECO:0000313" key="2">
    <source>
        <dbReference type="EMBL" id="MBK1645741.1"/>
    </source>
</evidence>
<sequence length="231" mass="25348">MTHFRRYILTGVVTVIPIMVTLFVFSFFLNLLSGIGRPKVIVLANAVRPLSPDLARWILDVPWLSSTLAITLTLVMFYVLGWAVTNLVGRRILNRIEDGLKRIPFVTTIYGATKKLVETFQSDGSERPQKVVLIEFPHSAMKAVGFLTHTMVDEETGIELAAVYVPTAPNPTGGYLEIVPKDRVIMQDWSVDEAMTFVISGGTTAPATIRFTKPDLGSSSDGSALMTAACQ</sequence>
<protein>
    <recommendedName>
        <fullName evidence="4">DUF502 domain-containing protein</fullName>
    </recommendedName>
</protein>
<keyword evidence="1" id="KW-0472">Membrane</keyword>
<organism evidence="2 3">
    <name type="scientific">Thiocapsa imhoffii</name>
    <dbReference type="NCBI Taxonomy" id="382777"/>
    <lineage>
        <taxon>Bacteria</taxon>
        <taxon>Pseudomonadati</taxon>
        <taxon>Pseudomonadota</taxon>
        <taxon>Gammaproteobacteria</taxon>
        <taxon>Chromatiales</taxon>
        <taxon>Chromatiaceae</taxon>
        <taxon>Thiocapsa</taxon>
    </lineage>
</organism>
<dbReference type="Proteomes" id="UP001138802">
    <property type="component" value="Unassembled WGS sequence"/>
</dbReference>
<comment type="caution">
    <text evidence="2">The sequence shown here is derived from an EMBL/GenBank/DDBJ whole genome shotgun (WGS) entry which is preliminary data.</text>
</comment>
<proteinExistence type="predicted"/>
<dbReference type="EMBL" id="NRSD01000015">
    <property type="protein sequence ID" value="MBK1645741.1"/>
    <property type="molecule type" value="Genomic_DNA"/>
</dbReference>
<dbReference type="PANTHER" id="PTHR31876">
    <property type="entry name" value="COV-LIKE PROTEIN 1"/>
    <property type="match status" value="1"/>
</dbReference>
<feature type="transmembrane region" description="Helical" evidence="1">
    <location>
        <begin position="7"/>
        <end position="29"/>
    </location>
</feature>
<keyword evidence="1" id="KW-0812">Transmembrane</keyword>
<keyword evidence="1" id="KW-1133">Transmembrane helix</keyword>
<evidence type="ECO:0000313" key="3">
    <source>
        <dbReference type="Proteomes" id="UP001138802"/>
    </source>
</evidence>
<accession>A0A9X1BA63</accession>
<reference evidence="2 3" key="1">
    <citation type="journal article" date="2020" name="Microorganisms">
        <title>Osmotic Adaptation and Compatible Solute Biosynthesis of Phototrophic Bacteria as Revealed from Genome Analyses.</title>
        <authorList>
            <person name="Imhoff J.F."/>
            <person name="Rahn T."/>
            <person name="Kunzel S."/>
            <person name="Keller A."/>
            <person name="Neulinger S.C."/>
        </authorList>
    </citation>
    <scope>NUCLEOTIDE SEQUENCE [LARGE SCALE GENOMIC DNA]</scope>
    <source>
        <strain evidence="2 3">DSM 21303</strain>
    </source>
</reference>
<dbReference type="PANTHER" id="PTHR31876:SF26">
    <property type="entry name" value="PROTEIN LIKE COV 2"/>
    <property type="match status" value="1"/>
</dbReference>
<dbReference type="RefSeq" id="WP_200388549.1">
    <property type="nucleotide sequence ID" value="NZ_NRSD01000015.1"/>
</dbReference>
<gene>
    <name evidence="2" type="ORF">CKO25_13990</name>
</gene>
<dbReference type="AlphaFoldDB" id="A0A9X1BA63"/>
<feature type="transmembrane region" description="Helical" evidence="1">
    <location>
        <begin position="63"/>
        <end position="85"/>
    </location>
</feature>
<name>A0A9X1BA63_9GAMM</name>
<evidence type="ECO:0008006" key="4">
    <source>
        <dbReference type="Google" id="ProtNLM"/>
    </source>
</evidence>
<evidence type="ECO:0000256" key="1">
    <source>
        <dbReference type="SAM" id="Phobius"/>
    </source>
</evidence>